<comment type="function">
    <text evidence="4">Activates KDO (a required 8-carbon sugar) for incorporation into bacterial lipopolysaccharide in Gram-negative bacteria.</text>
</comment>
<dbReference type="SUPFAM" id="SSF53448">
    <property type="entry name" value="Nucleotide-diphospho-sugar transferases"/>
    <property type="match status" value="1"/>
</dbReference>
<proteinExistence type="inferred from homology"/>
<dbReference type="GO" id="GO:0008690">
    <property type="term" value="F:3-deoxy-manno-octulosonate cytidylyltransferase activity"/>
    <property type="evidence" value="ECO:0007669"/>
    <property type="project" value="UniProtKB-EC"/>
</dbReference>
<dbReference type="Proteomes" id="UP001595791">
    <property type="component" value="Unassembled WGS sequence"/>
</dbReference>
<dbReference type="NCBIfam" id="NF009905">
    <property type="entry name" value="PRK13368.1"/>
    <property type="match status" value="1"/>
</dbReference>
<dbReference type="RefSeq" id="WP_378166583.1">
    <property type="nucleotide sequence ID" value="NZ_JBHSBU010000001.1"/>
</dbReference>
<dbReference type="NCBIfam" id="NF003950">
    <property type="entry name" value="PRK05450.1-3"/>
    <property type="match status" value="1"/>
</dbReference>
<comment type="similarity">
    <text evidence="4">Belongs to the KdsB family.</text>
</comment>
<evidence type="ECO:0000256" key="3">
    <source>
        <dbReference type="ARBA" id="ARBA00022985"/>
    </source>
</evidence>
<keyword evidence="6" id="KW-1185">Reference proteome</keyword>
<comment type="pathway">
    <text evidence="4">Nucleotide-sugar biosynthesis; CMP-3-deoxy-D-manno-octulosonate biosynthesis; CMP-3-deoxy-D-manno-octulosonate from 3-deoxy-D-manno-octulosonate and CTP: step 1/1.</text>
</comment>
<name>A0ABV8MVC5_9NEIS</name>
<evidence type="ECO:0000313" key="5">
    <source>
        <dbReference type="EMBL" id="MFC4161066.1"/>
    </source>
</evidence>
<dbReference type="PANTHER" id="PTHR42866:SF2">
    <property type="entry name" value="3-DEOXY-MANNO-OCTULOSONATE CYTIDYLYLTRANSFERASE, MITOCHONDRIAL"/>
    <property type="match status" value="1"/>
</dbReference>
<dbReference type="NCBIfam" id="NF003952">
    <property type="entry name" value="PRK05450.1-5"/>
    <property type="match status" value="1"/>
</dbReference>
<dbReference type="Pfam" id="PF02348">
    <property type="entry name" value="CTP_transf_3"/>
    <property type="match status" value="1"/>
</dbReference>
<keyword evidence="1 4" id="KW-0808">Transferase</keyword>
<dbReference type="InterPro" id="IPR003329">
    <property type="entry name" value="Cytidylyl_trans"/>
</dbReference>
<keyword evidence="2 4" id="KW-0548">Nucleotidyltransferase</keyword>
<keyword evidence="4" id="KW-0963">Cytoplasm</keyword>
<dbReference type="EC" id="2.7.7.38" evidence="4"/>
<accession>A0ABV8MVC5</accession>
<dbReference type="InterPro" id="IPR029044">
    <property type="entry name" value="Nucleotide-diphossugar_trans"/>
</dbReference>
<dbReference type="EMBL" id="JBHSBU010000001">
    <property type="protein sequence ID" value="MFC4161066.1"/>
    <property type="molecule type" value="Genomic_DNA"/>
</dbReference>
<organism evidence="5 6">
    <name type="scientific">Chitinimonas lacunae</name>
    <dbReference type="NCBI Taxonomy" id="1963018"/>
    <lineage>
        <taxon>Bacteria</taxon>
        <taxon>Pseudomonadati</taxon>
        <taxon>Pseudomonadota</taxon>
        <taxon>Betaproteobacteria</taxon>
        <taxon>Neisseriales</taxon>
        <taxon>Chitinibacteraceae</taxon>
        <taxon>Chitinimonas</taxon>
    </lineage>
</organism>
<evidence type="ECO:0000256" key="2">
    <source>
        <dbReference type="ARBA" id="ARBA00022695"/>
    </source>
</evidence>
<comment type="catalytic activity">
    <reaction evidence="4">
        <text>3-deoxy-alpha-D-manno-oct-2-ulosonate + CTP = CMP-3-deoxy-beta-D-manno-octulosonate + diphosphate</text>
        <dbReference type="Rhea" id="RHEA:23448"/>
        <dbReference type="ChEBI" id="CHEBI:33019"/>
        <dbReference type="ChEBI" id="CHEBI:37563"/>
        <dbReference type="ChEBI" id="CHEBI:85986"/>
        <dbReference type="ChEBI" id="CHEBI:85987"/>
        <dbReference type="EC" id="2.7.7.38"/>
    </reaction>
</comment>
<dbReference type="Gene3D" id="3.90.550.10">
    <property type="entry name" value="Spore Coat Polysaccharide Biosynthesis Protein SpsA, Chain A"/>
    <property type="match status" value="1"/>
</dbReference>
<comment type="caution">
    <text evidence="5">The sequence shown here is derived from an EMBL/GenBank/DDBJ whole genome shotgun (WGS) entry which is preliminary data.</text>
</comment>
<reference evidence="6" key="1">
    <citation type="journal article" date="2019" name="Int. J. Syst. Evol. Microbiol.">
        <title>The Global Catalogue of Microorganisms (GCM) 10K type strain sequencing project: providing services to taxonomists for standard genome sequencing and annotation.</title>
        <authorList>
            <consortium name="The Broad Institute Genomics Platform"/>
            <consortium name="The Broad Institute Genome Sequencing Center for Infectious Disease"/>
            <person name="Wu L."/>
            <person name="Ma J."/>
        </authorList>
    </citation>
    <scope>NUCLEOTIDE SEQUENCE [LARGE SCALE GENOMIC DNA]</scope>
    <source>
        <strain evidence="6">LMG 29894</strain>
    </source>
</reference>
<dbReference type="NCBIfam" id="TIGR00466">
    <property type="entry name" value="kdsB"/>
    <property type="match status" value="1"/>
</dbReference>
<protein>
    <recommendedName>
        <fullName evidence="4">3-deoxy-manno-octulosonate cytidylyltransferase</fullName>
        <ecNumber evidence="4">2.7.7.38</ecNumber>
    </recommendedName>
    <alternativeName>
        <fullName evidence="4">CMP-2-keto-3-deoxyoctulosonic acid synthase</fullName>
        <shortName evidence="4">CKS</shortName>
        <shortName evidence="4">CMP-KDO synthase</shortName>
    </alternativeName>
</protein>
<evidence type="ECO:0000256" key="1">
    <source>
        <dbReference type="ARBA" id="ARBA00022679"/>
    </source>
</evidence>
<dbReference type="CDD" id="cd02517">
    <property type="entry name" value="CMP-KDO-Synthetase"/>
    <property type="match status" value="1"/>
</dbReference>
<evidence type="ECO:0000313" key="6">
    <source>
        <dbReference type="Proteomes" id="UP001595791"/>
    </source>
</evidence>
<sequence length="261" mass="28700">MSATDFVVLVPARLASSRLPEKPLADIGGRPMVVRVVERASLSGARQVHVATDDRRIFDTVSEHGHRALMTRADHESGSERLAEAVDLLGLDDDTVVINVQGDEPLIEPALIDQVAAMLLGQPDLPMTTACHPIREAAELFNPNAVKVVLDRIGRALYFSRAPIPYARDAFAAFDPQRDALPPDLPVYRHIGIYGYRAGFLRRYRTLESCALERGEALEQLRVLWHGHPIGVAVVDSAPEAGVDTPADLERVRARWASLHD</sequence>
<comment type="subcellular location">
    <subcellularLocation>
        <location evidence="4">Cytoplasm</location>
    </subcellularLocation>
</comment>
<keyword evidence="3 4" id="KW-0448">Lipopolysaccharide biosynthesis</keyword>
<dbReference type="PANTHER" id="PTHR42866">
    <property type="entry name" value="3-DEOXY-MANNO-OCTULOSONATE CYTIDYLYLTRANSFERASE"/>
    <property type="match status" value="1"/>
</dbReference>
<dbReference type="InterPro" id="IPR004528">
    <property type="entry name" value="KdsB"/>
</dbReference>
<dbReference type="HAMAP" id="MF_00057">
    <property type="entry name" value="KdsB"/>
    <property type="match status" value="1"/>
</dbReference>
<gene>
    <name evidence="4 5" type="primary">kdsB</name>
    <name evidence="5" type="ORF">ACFOW7_17150</name>
</gene>
<evidence type="ECO:0000256" key="4">
    <source>
        <dbReference type="HAMAP-Rule" id="MF_00057"/>
    </source>
</evidence>